<evidence type="ECO:0000256" key="5">
    <source>
        <dbReference type="ARBA" id="ARBA00022490"/>
    </source>
</evidence>
<dbReference type="Proteomes" id="UP000054350">
    <property type="component" value="Unassembled WGS sequence"/>
</dbReference>
<evidence type="ECO:0000256" key="9">
    <source>
        <dbReference type="ARBA" id="ARBA00023136"/>
    </source>
</evidence>
<dbReference type="SUPFAM" id="SSF64356">
    <property type="entry name" value="SNARE-like"/>
    <property type="match status" value="1"/>
</dbReference>
<keyword evidence="15" id="KW-1185">Reference proteome</keyword>
<evidence type="ECO:0000313" key="14">
    <source>
        <dbReference type="EMBL" id="KNE69134.1"/>
    </source>
</evidence>
<dbReference type="eggNOG" id="KOG3343">
    <property type="taxonomic scope" value="Eukaryota"/>
</dbReference>
<dbReference type="OrthoDB" id="10249988at2759"/>
<evidence type="ECO:0000256" key="11">
    <source>
        <dbReference type="ARBA" id="ARBA00045555"/>
    </source>
</evidence>
<comment type="similarity">
    <text evidence="2 12">Belongs to the adaptor complexes small subunit family.</text>
</comment>
<evidence type="ECO:0000256" key="7">
    <source>
        <dbReference type="ARBA" id="ARBA00022927"/>
    </source>
</evidence>
<evidence type="ECO:0000313" key="15">
    <source>
        <dbReference type="Proteomes" id="UP000054350"/>
    </source>
</evidence>
<dbReference type="AlphaFoldDB" id="A0A0L0T3K1"/>
<dbReference type="GO" id="GO:0006891">
    <property type="term" value="P:intra-Golgi vesicle-mediated transport"/>
    <property type="evidence" value="ECO:0007669"/>
    <property type="project" value="TreeGrafter"/>
</dbReference>
<evidence type="ECO:0000256" key="10">
    <source>
        <dbReference type="ARBA" id="ARBA00023329"/>
    </source>
</evidence>
<reference evidence="15" key="2">
    <citation type="submission" date="2009-11" db="EMBL/GenBank/DDBJ databases">
        <title>The Genome Sequence of Allomyces macrogynus strain ATCC 38327.</title>
        <authorList>
            <consortium name="The Broad Institute Genome Sequencing Platform"/>
            <person name="Russ C."/>
            <person name="Cuomo C."/>
            <person name="Shea T."/>
            <person name="Young S.K."/>
            <person name="Zeng Q."/>
            <person name="Koehrsen M."/>
            <person name="Haas B."/>
            <person name="Borodovsky M."/>
            <person name="Guigo R."/>
            <person name="Alvarado L."/>
            <person name="Berlin A."/>
            <person name="Borenstein D."/>
            <person name="Chen Z."/>
            <person name="Engels R."/>
            <person name="Freedman E."/>
            <person name="Gellesch M."/>
            <person name="Goldberg J."/>
            <person name="Griggs A."/>
            <person name="Gujja S."/>
            <person name="Heiman D."/>
            <person name="Hepburn T."/>
            <person name="Howarth C."/>
            <person name="Jen D."/>
            <person name="Larson L."/>
            <person name="Lewis B."/>
            <person name="Mehta T."/>
            <person name="Park D."/>
            <person name="Pearson M."/>
            <person name="Roberts A."/>
            <person name="Saif S."/>
            <person name="Shenoy N."/>
            <person name="Sisk P."/>
            <person name="Stolte C."/>
            <person name="Sykes S."/>
            <person name="Walk T."/>
            <person name="White J."/>
            <person name="Yandava C."/>
            <person name="Burger G."/>
            <person name="Gray M.W."/>
            <person name="Holland P.W.H."/>
            <person name="King N."/>
            <person name="Lang F.B.F."/>
            <person name="Roger A.J."/>
            <person name="Ruiz-Trillo I."/>
            <person name="Lander E."/>
            <person name="Nusbaum C."/>
        </authorList>
    </citation>
    <scope>NUCLEOTIDE SEQUENCE [LARGE SCALE GENOMIC DNA]</scope>
    <source>
        <strain evidence="15">ATCC 38327</strain>
    </source>
</reference>
<dbReference type="InterPro" id="IPR011012">
    <property type="entry name" value="Longin-like_dom_sf"/>
</dbReference>
<dbReference type="PANTHER" id="PTHR11043">
    <property type="entry name" value="ZETA-COAT PROTEIN"/>
    <property type="match status" value="1"/>
</dbReference>
<protein>
    <recommendedName>
        <fullName evidence="12">Coatomer subunit zeta</fullName>
    </recommendedName>
</protein>
<evidence type="ECO:0000256" key="4">
    <source>
        <dbReference type="ARBA" id="ARBA00022448"/>
    </source>
</evidence>
<dbReference type="GO" id="GO:0006890">
    <property type="term" value="P:retrograde vesicle-mediated transport, Golgi to endoplasmic reticulum"/>
    <property type="evidence" value="ECO:0007669"/>
    <property type="project" value="UniProtKB-UniRule"/>
</dbReference>
<dbReference type="PANTHER" id="PTHR11043:SF0">
    <property type="entry name" value="COATOMER SUBUNIT ZETA"/>
    <property type="match status" value="1"/>
</dbReference>
<dbReference type="GO" id="GO:0000139">
    <property type="term" value="C:Golgi membrane"/>
    <property type="evidence" value="ECO:0007669"/>
    <property type="project" value="UniProtKB-SubCell"/>
</dbReference>
<evidence type="ECO:0000256" key="1">
    <source>
        <dbReference type="ARBA" id="ARBA00004255"/>
    </source>
</evidence>
<dbReference type="Gene3D" id="3.30.450.60">
    <property type="match status" value="1"/>
</dbReference>
<evidence type="ECO:0000259" key="13">
    <source>
        <dbReference type="Pfam" id="PF01217"/>
    </source>
</evidence>
<keyword evidence="6 12" id="KW-0931">ER-Golgi transport</keyword>
<dbReference type="InterPro" id="IPR039652">
    <property type="entry name" value="Coatomer_zeta"/>
</dbReference>
<keyword evidence="4 12" id="KW-0813">Transport</keyword>
<keyword evidence="9 12" id="KW-0472">Membrane</keyword>
<keyword evidence="8 12" id="KW-0333">Golgi apparatus</keyword>
<evidence type="ECO:0000256" key="6">
    <source>
        <dbReference type="ARBA" id="ARBA00022892"/>
    </source>
</evidence>
<keyword evidence="7 12" id="KW-0653">Protein transport</keyword>
<comment type="subcellular location">
    <subcellularLocation>
        <location evidence="12">Cytoplasm</location>
    </subcellularLocation>
    <subcellularLocation>
        <location evidence="1 12">Golgi apparatus membrane</location>
        <topology evidence="1 12">Peripheral membrane protein</topology>
        <orientation evidence="1 12">Cytoplasmic side</orientation>
    </subcellularLocation>
    <subcellularLocation>
        <location evidence="12">Cytoplasmic vesicle</location>
        <location evidence="12">COPI-coated vesicle membrane</location>
        <topology evidence="12">Peripheral membrane protein</topology>
        <orientation evidence="12">Cytoplasmic side</orientation>
    </subcellularLocation>
</comment>
<evidence type="ECO:0000256" key="2">
    <source>
        <dbReference type="ARBA" id="ARBA00006972"/>
    </source>
</evidence>
<dbReference type="FunFam" id="3.30.450.60:FF:000013">
    <property type="entry name" value="Coatomer subunit zeta"/>
    <property type="match status" value="1"/>
</dbReference>
<name>A0A0L0T3K1_ALLM3</name>
<dbReference type="EMBL" id="GG745359">
    <property type="protein sequence ID" value="KNE69134.1"/>
    <property type="molecule type" value="Genomic_DNA"/>
</dbReference>
<evidence type="ECO:0000256" key="3">
    <source>
        <dbReference type="ARBA" id="ARBA00011775"/>
    </source>
</evidence>
<dbReference type="STRING" id="578462.A0A0L0T3K1"/>
<keyword evidence="5 12" id="KW-0963">Cytoplasm</keyword>
<dbReference type="InterPro" id="IPR022775">
    <property type="entry name" value="AP_mu_sigma_su"/>
</dbReference>
<sequence>MNLTLYTVKALILLDVSNGSRVLAKYYNTGAPSNAATSPAVATGPAPTSTEFATLKDQKTFERRLWEKTRKLLNNEIILFNNHVVVYKGMADVMLFVVGSLEENELMLSSVLNTLYEAINLVLLKYQTEKRTIIENMDLVALAIDECIDNGIVIETDPGTIASRVSKRPSELADISFNDPNSISGAMNKVRDSFFAGILLK</sequence>
<evidence type="ECO:0000256" key="12">
    <source>
        <dbReference type="RuleBase" id="RU366053"/>
    </source>
</evidence>
<reference evidence="14 15" key="1">
    <citation type="submission" date="2009-11" db="EMBL/GenBank/DDBJ databases">
        <title>Annotation of Allomyces macrogynus ATCC 38327.</title>
        <authorList>
            <consortium name="The Broad Institute Genome Sequencing Platform"/>
            <person name="Russ C."/>
            <person name="Cuomo C."/>
            <person name="Burger G."/>
            <person name="Gray M.W."/>
            <person name="Holland P.W.H."/>
            <person name="King N."/>
            <person name="Lang F.B.F."/>
            <person name="Roger A.J."/>
            <person name="Ruiz-Trillo I."/>
            <person name="Young S.K."/>
            <person name="Zeng Q."/>
            <person name="Gargeya S."/>
            <person name="Fitzgerald M."/>
            <person name="Haas B."/>
            <person name="Abouelleil A."/>
            <person name="Alvarado L."/>
            <person name="Arachchi H.M."/>
            <person name="Berlin A."/>
            <person name="Chapman S.B."/>
            <person name="Gearin G."/>
            <person name="Goldberg J."/>
            <person name="Griggs A."/>
            <person name="Gujja S."/>
            <person name="Hansen M."/>
            <person name="Heiman D."/>
            <person name="Howarth C."/>
            <person name="Larimer J."/>
            <person name="Lui A."/>
            <person name="MacDonald P.J.P."/>
            <person name="McCowen C."/>
            <person name="Montmayeur A."/>
            <person name="Murphy C."/>
            <person name="Neiman D."/>
            <person name="Pearson M."/>
            <person name="Priest M."/>
            <person name="Roberts A."/>
            <person name="Saif S."/>
            <person name="Shea T."/>
            <person name="Sisk P."/>
            <person name="Stolte C."/>
            <person name="Sykes S."/>
            <person name="Wortman J."/>
            <person name="Nusbaum C."/>
            <person name="Birren B."/>
        </authorList>
    </citation>
    <scope>NUCLEOTIDE SEQUENCE [LARGE SCALE GENOMIC DNA]</scope>
    <source>
        <strain evidence="14 15">ATCC 38327</strain>
    </source>
</reference>
<dbReference type="GO" id="GO:0006886">
    <property type="term" value="P:intracellular protein transport"/>
    <property type="evidence" value="ECO:0007669"/>
    <property type="project" value="TreeGrafter"/>
</dbReference>
<evidence type="ECO:0000256" key="8">
    <source>
        <dbReference type="ARBA" id="ARBA00023034"/>
    </source>
</evidence>
<proteinExistence type="inferred from homology"/>
<organism evidence="14 15">
    <name type="scientific">Allomyces macrogynus (strain ATCC 38327)</name>
    <name type="common">Allomyces javanicus var. macrogynus</name>
    <dbReference type="NCBI Taxonomy" id="578462"/>
    <lineage>
        <taxon>Eukaryota</taxon>
        <taxon>Fungi</taxon>
        <taxon>Fungi incertae sedis</taxon>
        <taxon>Blastocladiomycota</taxon>
        <taxon>Blastocladiomycetes</taxon>
        <taxon>Blastocladiales</taxon>
        <taxon>Blastocladiaceae</taxon>
        <taxon>Allomyces</taxon>
    </lineage>
</organism>
<dbReference type="GO" id="GO:0030126">
    <property type="term" value="C:COPI vesicle coat"/>
    <property type="evidence" value="ECO:0007669"/>
    <property type="project" value="UniProtKB-UniRule"/>
</dbReference>
<dbReference type="OMA" id="NELMLHS"/>
<comment type="function">
    <text evidence="11">The coatomer is a cytosolic protein complex that binds to dilysine motifs and reversibly associates with Golgi non-clathrin-coated vesicles, which further mediate biosynthetic protein transport from the ER, via the Golgi up to the trans Golgi network. Coatomer complex is required for budding from Golgi membranes, and is essential for the retrograde Golgi-to-ER transport of dilysine-tagged proteins. The zeta subunit may be involved in regulating the coat assembly and, hence, the rate of biosynthetic protein transport due to its association-dissociation properties with the coatomer complex.</text>
</comment>
<dbReference type="VEuPathDB" id="FungiDB:AMAG_13989"/>
<dbReference type="Pfam" id="PF01217">
    <property type="entry name" value="Clat_adaptor_s"/>
    <property type="match status" value="1"/>
</dbReference>
<accession>A0A0L0T3K1</accession>
<comment type="subunit">
    <text evidence="3 12">Oligomeric complex that consists of at least the alpha, beta, beta', gamma, delta, epsilon and zeta subunits.</text>
</comment>
<keyword evidence="10 12" id="KW-0968">Cytoplasmic vesicle</keyword>
<gene>
    <name evidence="14" type="ORF">AMAG_13989</name>
</gene>
<feature type="domain" description="AP complex mu/sigma subunit" evidence="13">
    <location>
        <begin position="17"/>
        <end position="167"/>
    </location>
</feature>